<evidence type="ECO:0000259" key="10">
    <source>
        <dbReference type="PROSITE" id="PS51233"/>
    </source>
</evidence>
<name>A0AAV2L2M7_KNICA</name>
<accession>A0AAV2L2M7</accession>
<dbReference type="Gene3D" id="2.30.230.10">
    <property type="entry name" value="Lipovitellin, beta-sheet shell regions, chain A"/>
    <property type="match status" value="1"/>
</dbReference>
<dbReference type="SMART" id="SM01170">
    <property type="entry name" value="DUF1944"/>
    <property type="match status" value="1"/>
</dbReference>
<feature type="compositionally biased region" description="Basic and acidic residues" evidence="7">
    <location>
        <begin position="939"/>
        <end position="948"/>
    </location>
</feature>
<evidence type="ECO:0000256" key="7">
    <source>
        <dbReference type="SAM" id="MobiDB-lite"/>
    </source>
</evidence>
<feature type="domain" description="VWFD" evidence="10">
    <location>
        <begin position="1303"/>
        <end position="1471"/>
    </location>
</feature>
<dbReference type="SMART" id="SM01169">
    <property type="entry name" value="DUF1943"/>
    <property type="match status" value="1"/>
</dbReference>
<dbReference type="SUPFAM" id="SSF56968">
    <property type="entry name" value="Lipovitellin-phosvitin complex, beta-sheet shell regions"/>
    <property type="match status" value="3"/>
</dbReference>
<dbReference type="GO" id="GO:0045735">
    <property type="term" value="F:nutrient reservoir activity"/>
    <property type="evidence" value="ECO:0007669"/>
    <property type="project" value="UniProtKB-KW"/>
</dbReference>
<proteinExistence type="predicted"/>
<feature type="region of interest" description="Disordered" evidence="7">
    <location>
        <begin position="1057"/>
        <end position="1088"/>
    </location>
</feature>
<sequence>MRVVVLALALALVAGQHPNLAPTFAPGNTYEYDYQARIMGGLLEQDLASAGLKLQSRVKISVDQQTEHGAVLLLQLENPQVFEHSGVWQKDTFSQTQLRADLAAHLRTPIKFKYQDGIVRELLAPESVPTMVLNIHRGILNIFQLTIKQRQNDYELQEEGAQGVCKTHYAIIEREPGSIHVVKSRDLNQCQERVRRDIGLAYTRTCHHCQKDSTNLRDISGYEYKLKQGPNGHIIEEVSVRENIQFSPFNELNGAATLETKQHLKYIETKQARIVPANSEYRNRGSLKYEFSTELMQSPIRILKMSDTQEQIEGILNHLVADNRHNVHEDAPLKFLELIQLLRRAELSKLRTLLNTQGPARKWFVDAIPYIGTEAALELAMEEIKKPKHHVSEAMEALQILVGVLHMLEPSRENVEKVKSYIETQKDAAGVVRKSLLLGYGGLFHRHCERAECKEDLIQPIQKHLEQALATENTDELVLSAKVLANAAHPWIIKSITKLLPIHGTKGRTLSKRVHIEAILALRSLAKLNLKEVQIHAMQLYMDTTLEPELRTLAVITLFETKPSVATVTRVAKLVKSDPSEAVSSFTYSLIKSLSKSMDHSMAAVANVGLRFMGQRKQNMKLSKAFLLDYYSHPLTLGAAASIYTINDAATILPKTVIAKTTAFFAGAAADLIEIGVRSEGFQEHFLKKEVSDSSEQSAKMKRILKALHNWKAMPTSQMLGSVYVKVLGQTVAFVDIDKQVIEQAIQMSSELGMTSMQTLRNLVHNGVSAHWAKAMMPAEIRRIMPTAAGLPMELALYTVAVTVADVQAKFTTSLDKNFQLENILSQKNSEIQTQIKPSIALNTFAVMGINSDIAQVAMVSRAKAKIHMPSEIHATLDFVDKNFKIKALPIALPENVVAAVDIETVAIARRAKKTTPLIPEEISSHSSRSSSASSSDSQDVRDNRPVQDRTASNSRKRRNDKKYCISSAGVKSCLRIASHNAKFLQNSALYKLAGNHLVRLSLQQSETEVVEKYEVELQIGAKGDGKLQKPINLNMEEIPEGTPILSKLKRILTPGLKSNRTSSSSSSSSSVSHSRRRSSSSSSHSGMGRKIINAKKFLGDFGHTSFVLILRATTNNKNKSPMGYQIAAYEDQSESRVQMVITTLDRHSNWRLSADAAALSQNKVSAKISWGEPSKIYDALITAESGLVEQKMAARVRLAWKRLPTAVVRNVQRIFKIYSCRVSSYLSSFKKQRRSENTKQISFTVVAESKKQLNIILKSVKSVYSHTVTLPMSLPLENIREMAPYENVKDNIHYLLAKSTGAQCKVESGRIQSFNGKSYSPHILTCYQLLAQECTDDLKFVVLMKKDNGITISVMIDSKDYVMSIKEGVPAVTLNGVKIQSLPYEQANIRIKQVGSKLHFLAPDFGITELTFGQDQIEIDIPDHLRNKVCGLCGQANGDQKSDHRMPSGRRSEDSISFAHSWTLPSQSCSDESGCRLAQEKVELSRDINIHGVRSKCLSVEPVLRCRQGCSATRTAQSKVGFSCRPYGENSNVREDIIDITEMVETHLDCTCTPRCA</sequence>
<evidence type="ECO:0008006" key="13">
    <source>
        <dbReference type="Google" id="ProtNLM"/>
    </source>
</evidence>
<organism evidence="11 12">
    <name type="scientific">Knipowitschia caucasica</name>
    <name type="common">Caucasian dwarf goby</name>
    <name type="synonym">Pomatoschistus caucasicus</name>
    <dbReference type="NCBI Taxonomy" id="637954"/>
    <lineage>
        <taxon>Eukaryota</taxon>
        <taxon>Metazoa</taxon>
        <taxon>Chordata</taxon>
        <taxon>Craniata</taxon>
        <taxon>Vertebrata</taxon>
        <taxon>Euteleostomi</taxon>
        <taxon>Actinopterygii</taxon>
        <taxon>Neopterygii</taxon>
        <taxon>Teleostei</taxon>
        <taxon>Neoteleostei</taxon>
        <taxon>Acanthomorphata</taxon>
        <taxon>Gobiaria</taxon>
        <taxon>Gobiiformes</taxon>
        <taxon>Gobioidei</taxon>
        <taxon>Gobiidae</taxon>
        <taxon>Gobiinae</taxon>
        <taxon>Knipowitschia</taxon>
    </lineage>
</organism>
<dbReference type="PANTHER" id="PTHR23345">
    <property type="entry name" value="VITELLOGENIN-RELATED"/>
    <property type="match status" value="1"/>
</dbReference>
<dbReference type="Pfam" id="PF09175">
    <property type="entry name" value="Vit_b-sht_shell"/>
    <property type="match status" value="1"/>
</dbReference>
<feature type="signal peptide" evidence="8">
    <location>
        <begin position="1"/>
        <end position="15"/>
    </location>
</feature>
<keyword evidence="4 6" id="KW-1015">Disulfide bond</keyword>
<feature type="compositionally biased region" description="Low complexity" evidence="7">
    <location>
        <begin position="925"/>
        <end position="938"/>
    </location>
</feature>
<evidence type="ECO:0000256" key="4">
    <source>
        <dbReference type="ARBA" id="ARBA00023157"/>
    </source>
</evidence>
<evidence type="ECO:0000256" key="5">
    <source>
        <dbReference type="ARBA" id="ARBA00023180"/>
    </source>
</evidence>
<protein>
    <recommendedName>
        <fullName evidence="13">Phosvitin</fullName>
    </recommendedName>
</protein>
<evidence type="ECO:0000256" key="2">
    <source>
        <dbReference type="ARBA" id="ARBA00022729"/>
    </source>
</evidence>
<dbReference type="Gene3D" id="2.20.90.10">
    <property type="entry name" value="Vitellinogen, beta-sheet shell domain"/>
    <property type="match status" value="1"/>
</dbReference>
<keyword evidence="5" id="KW-0325">Glycoprotein</keyword>
<keyword evidence="2 8" id="KW-0732">Signal</keyword>
<feature type="chain" id="PRO_5043707681" description="Phosvitin" evidence="8">
    <location>
        <begin position="16"/>
        <end position="1558"/>
    </location>
</feature>
<keyword evidence="12" id="KW-1185">Reference proteome</keyword>
<dbReference type="Proteomes" id="UP001497482">
    <property type="component" value="Chromosome 2"/>
</dbReference>
<dbReference type="InterPro" id="IPR001846">
    <property type="entry name" value="VWF_type-D"/>
</dbReference>
<feature type="disulfide bond" evidence="6">
    <location>
        <begin position="206"/>
        <end position="209"/>
    </location>
</feature>
<dbReference type="InterPro" id="IPR015258">
    <property type="entry name" value="Vitellinogen_b-sht_shell"/>
</dbReference>
<feature type="region of interest" description="Disordered" evidence="7">
    <location>
        <begin position="919"/>
        <end position="961"/>
    </location>
</feature>
<dbReference type="Gene3D" id="2.20.80.10">
    <property type="entry name" value="Lipovitellin-phosvitin complex, chain A, domain 4"/>
    <property type="match status" value="1"/>
</dbReference>
<reference evidence="11 12" key="1">
    <citation type="submission" date="2024-04" db="EMBL/GenBank/DDBJ databases">
        <authorList>
            <person name="Waldvogel A.-M."/>
            <person name="Schoenle A."/>
        </authorList>
    </citation>
    <scope>NUCLEOTIDE SEQUENCE [LARGE SCALE GENOMIC DNA]</scope>
</reference>
<dbReference type="PANTHER" id="PTHR23345:SF9">
    <property type="entry name" value="VITELLOGENIN-RELATED"/>
    <property type="match status" value="1"/>
</dbReference>
<feature type="compositionally biased region" description="Low complexity" evidence="7">
    <location>
        <begin position="1063"/>
        <end position="1073"/>
    </location>
</feature>
<dbReference type="InterPro" id="IPR001747">
    <property type="entry name" value="Vitellogenin_N"/>
</dbReference>
<dbReference type="PROSITE" id="PS51211">
    <property type="entry name" value="VITELLOGENIN"/>
    <property type="match status" value="1"/>
</dbReference>
<dbReference type="InterPro" id="IPR015819">
    <property type="entry name" value="Lipid_transp_b-sht_shell"/>
</dbReference>
<dbReference type="GO" id="GO:0032355">
    <property type="term" value="P:response to estradiol"/>
    <property type="evidence" value="ECO:0007669"/>
    <property type="project" value="TreeGrafter"/>
</dbReference>
<dbReference type="Gene3D" id="1.25.10.20">
    <property type="entry name" value="Vitellinogen, superhelical"/>
    <property type="match status" value="1"/>
</dbReference>
<dbReference type="SMART" id="SM00638">
    <property type="entry name" value="LPD_N"/>
    <property type="match status" value="1"/>
</dbReference>
<comment type="caution">
    <text evidence="6">Lacks conserved residue(s) required for the propagation of feature annotation.</text>
</comment>
<evidence type="ECO:0000256" key="3">
    <source>
        <dbReference type="ARBA" id="ARBA00022761"/>
    </source>
</evidence>
<dbReference type="Pfam" id="PF09172">
    <property type="entry name" value="Vit_open_b-sht"/>
    <property type="match status" value="1"/>
</dbReference>
<feature type="domain" description="Vitellogenin" evidence="9">
    <location>
        <begin position="24"/>
        <end position="657"/>
    </location>
</feature>
<dbReference type="EMBL" id="OZ035824">
    <property type="protein sequence ID" value="CAL1593577.1"/>
    <property type="molecule type" value="Genomic_DNA"/>
</dbReference>
<dbReference type="InterPro" id="IPR015817">
    <property type="entry name" value="Vitellinogen_open_b-sht_sub1"/>
</dbReference>
<dbReference type="InterPro" id="IPR015816">
    <property type="entry name" value="Vitellinogen_b-sht_N"/>
</dbReference>
<dbReference type="Pfam" id="PF00094">
    <property type="entry name" value="VWD"/>
    <property type="match status" value="1"/>
</dbReference>
<evidence type="ECO:0000256" key="8">
    <source>
        <dbReference type="SAM" id="SignalP"/>
    </source>
</evidence>
<evidence type="ECO:0000259" key="9">
    <source>
        <dbReference type="PROSITE" id="PS51211"/>
    </source>
</evidence>
<dbReference type="GO" id="GO:0005319">
    <property type="term" value="F:lipid transporter activity"/>
    <property type="evidence" value="ECO:0007669"/>
    <property type="project" value="InterPro"/>
</dbReference>
<evidence type="ECO:0000256" key="6">
    <source>
        <dbReference type="PROSITE-ProRule" id="PRU00557"/>
    </source>
</evidence>
<dbReference type="Gene3D" id="2.20.50.20">
    <property type="entry name" value="Lipovitellin. Chain A, domain 3"/>
    <property type="match status" value="2"/>
</dbReference>
<dbReference type="Pfam" id="PF01347">
    <property type="entry name" value="Vitellogenin_N"/>
    <property type="match status" value="1"/>
</dbReference>
<dbReference type="SMART" id="SM00216">
    <property type="entry name" value="VWD"/>
    <property type="match status" value="1"/>
</dbReference>
<dbReference type="InterPro" id="IPR015255">
    <property type="entry name" value="Vitellinogen_open_b-sht"/>
</dbReference>
<dbReference type="PROSITE" id="PS51233">
    <property type="entry name" value="VWFD"/>
    <property type="match status" value="1"/>
</dbReference>
<dbReference type="InterPro" id="IPR037088">
    <property type="entry name" value="Vitellinogen_b-sht_shell_sf"/>
</dbReference>
<evidence type="ECO:0000313" key="11">
    <source>
        <dbReference type="EMBL" id="CAL1593577.1"/>
    </source>
</evidence>
<dbReference type="SUPFAM" id="SSF48431">
    <property type="entry name" value="Lipovitellin-phosvitin complex, superhelical domain"/>
    <property type="match status" value="1"/>
</dbReference>
<keyword evidence="3" id="KW-0758">Storage protein</keyword>
<dbReference type="GO" id="GO:0071391">
    <property type="term" value="P:cellular response to estrogen stimulus"/>
    <property type="evidence" value="ECO:0007669"/>
    <property type="project" value="TreeGrafter"/>
</dbReference>
<gene>
    <name evidence="11" type="ORF">KC01_LOCUS22658</name>
</gene>
<dbReference type="InterPro" id="IPR011030">
    <property type="entry name" value="Lipovitellin_superhlx_dom"/>
</dbReference>
<evidence type="ECO:0000313" key="12">
    <source>
        <dbReference type="Proteomes" id="UP001497482"/>
    </source>
</evidence>
<evidence type="ECO:0000256" key="1">
    <source>
        <dbReference type="ARBA" id="ARBA00022553"/>
    </source>
</evidence>
<dbReference type="InterPro" id="IPR050733">
    <property type="entry name" value="Vitellogenin/Apolipophorin"/>
</dbReference>
<keyword evidence="1" id="KW-0597">Phosphoprotein</keyword>